<comment type="similarity">
    <text evidence="1">Belongs to the short-chain dehydrogenases/reductases (SDR) family.</text>
</comment>
<dbReference type="InterPro" id="IPR002347">
    <property type="entry name" value="SDR_fam"/>
</dbReference>
<evidence type="ECO:0000313" key="6">
    <source>
        <dbReference type="Proteomes" id="UP000460561"/>
    </source>
</evidence>
<comment type="caution">
    <text evidence="5">The sequence shown here is derived from an EMBL/GenBank/DDBJ whole genome shotgun (WGS) entry which is preliminary data.</text>
</comment>
<name>A0A845A6F3_9SPHN</name>
<evidence type="ECO:0000256" key="3">
    <source>
        <dbReference type="ARBA" id="ARBA00023002"/>
    </source>
</evidence>
<reference evidence="5 6" key="1">
    <citation type="submission" date="2019-12" db="EMBL/GenBank/DDBJ databases">
        <title>Genomic-based taxomic classification of the family Erythrobacteraceae.</title>
        <authorList>
            <person name="Xu L."/>
        </authorList>
    </citation>
    <scope>NUCLEOTIDE SEQUENCE [LARGE SCALE GENOMIC DNA]</scope>
    <source>
        <strain evidence="5 6">DSM 18604</strain>
    </source>
</reference>
<feature type="compositionally biased region" description="Pro residues" evidence="4">
    <location>
        <begin position="214"/>
        <end position="223"/>
    </location>
</feature>
<organism evidence="5 6">
    <name type="scientific">Altericroceibacterium indicum</name>
    <dbReference type="NCBI Taxonomy" id="374177"/>
    <lineage>
        <taxon>Bacteria</taxon>
        <taxon>Pseudomonadati</taxon>
        <taxon>Pseudomonadota</taxon>
        <taxon>Alphaproteobacteria</taxon>
        <taxon>Sphingomonadales</taxon>
        <taxon>Erythrobacteraceae</taxon>
        <taxon>Altericroceibacterium</taxon>
    </lineage>
</organism>
<dbReference type="AlphaFoldDB" id="A0A845A6F3"/>
<dbReference type="SUPFAM" id="SSF51735">
    <property type="entry name" value="NAD(P)-binding Rossmann-fold domains"/>
    <property type="match status" value="1"/>
</dbReference>
<dbReference type="OrthoDB" id="7403165at2"/>
<dbReference type="Proteomes" id="UP000460561">
    <property type="component" value="Unassembled WGS sequence"/>
</dbReference>
<evidence type="ECO:0000256" key="2">
    <source>
        <dbReference type="ARBA" id="ARBA00022857"/>
    </source>
</evidence>
<dbReference type="Gene3D" id="3.40.50.720">
    <property type="entry name" value="NAD(P)-binding Rossmann-like Domain"/>
    <property type="match status" value="1"/>
</dbReference>
<evidence type="ECO:0000256" key="4">
    <source>
        <dbReference type="SAM" id="MobiDB-lite"/>
    </source>
</evidence>
<gene>
    <name evidence="5" type="ORF">GRI39_04290</name>
</gene>
<proteinExistence type="inferred from homology"/>
<dbReference type="CDD" id="cd05233">
    <property type="entry name" value="SDR_c"/>
    <property type="match status" value="1"/>
</dbReference>
<dbReference type="PROSITE" id="PS00061">
    <property type="entry name" value="ADH_SHORT"/>
    <property type="match status" value="1"/>
</dbReference>
<evidence type="ECO:0000256" key="1">
    <source>
        <dbReference type="ARBA" id="ARBA00006484"/>
    </source>
</evidence>
<dbReference type="Pfam" id="PF00106">
    <property type="entry name" value="adh_short"/>
    <property type="match status" value="1"/>
</dbReference>
<keyword evidence="2" id="KW-0521">NADP</keyword>
<dbReference type="PRINTS" id="PR00081">
    <property type="entry name" value="GDHRDH"/>
</dbReference>
<feature type="region of interest" description="Disordered" evidence="4">
    <location>
        <begin position="195"/>
        <end position="223"/>
    </location>
</feature>
<dbReference type="PANTHER" id="PTHR43391">
    <property type="entry name" value="RETINOL DEHYDROGENASE-RELATED"/>
    <property type="match status" value="1"/>
</dbReference>
<dbReference type="GO" id="GO:0016491">
    <property type="term" value="F:oxidoreductase activity"/>
    <property type="evidence" value="ECO:0007669"/>
    <property type="project" value="UniProtKB-KW"/>
</dbReference>
<dbReference type="InterPro" id="IPR020904">
    <property type="entry name" value="Sc_DH/Rdtase_CS"/>
</dbReference>
<dbReference type="EMBL" id="WTYQ01000001">
    <property type="protein sequence ID" value="MXP25264.1"/>
    <property type="molecule type" value="Genomic_DNA"/>
</dbReference>
<accession>A0A845A6F3</accession>
<sequence>MKDVKGKTAFITGGASGMGLGMAKAFAEAGMKVVIADIRQEALDEAMEEFSHTNFAIFPVKLDVTDRNGWLQAVETAEEQFGNIHLLALNAGVGIVGPMSEATYKDWDFNIQVNIYGVVNGLVTLLPRMKAHGETCHIVATSSTGGFSAVGSAGLYCTAKFAVAGMMESLATELQGSNIGVSCFFPGPVSTNLGQSTGATRPDHLKNDSVAPSPDAPKGPPPFDTSVFMSKEEVGKRVLRGIERGDLFIMTHPEFTDGIKARNEALLRAQPVEPRNEERAKVVAMFGTLLYNPIYDKQELVDGPTLN</sequence>
<dbReference type="InterPro" id="IPR036291">
    <property type="entry name" value="NAD(P)-bd_dom_sf"/>
</dbReference>
<evidence type="ECO:0000313" key="5">
    <source>
        <dbReference type="EMBL" id="MXP25264.1"/>
    </source>
</evidence>
<protein>
    <submittedName>
        <fullName evidence="5">SDR family NAD(P)-dependent oxidoreductase</fullName>
    </submittedName>
</protein>
<dbReference type="PANTHER" id="PTHR43391:SF14">
    <property type="entry name" value="DEHYDROGENASE_REDUCTASE SDR FAMILY PROTEIN 7-LIKE"/>
    <property type="match status" value="1"/>
</dbReference>
<keyword evidence="3" id="KW-0560">Oxidoreductase</keyword>
<keyword evidence="6" id="KW-1185">Reference proteome</keyword>